<dbReference type="Pfam" id="PF00498">
    <property type="entry name" value="FHA"/>
    <property type="match status" value="1"/>
</dbReference>
<dbReference type="RefSeq" id="WP_090439166.1">
    <property type="nucleotide sequence ID" value="NZ_FOHU01000002.1"/>
</dbReference>
<sequence length="146" mass="17420">MFPILSWTIRYIFIGLIYYFIYHIIRLIYLDIKHINERQNKQFDSPYLKLVNRKETLDFEIQEFYDLKDVVTLGRSKENDIQILDKFMSSSHAKITMDEDEYFLEDLESVNGTYLNSTQIEDVVKLKSGDRIGLGQVEFLFVKEVD</sequence>
<reference evidence="3 4" key="1">
    <citation type="submission" date="2016-10" db="EMBL/GenBank/DDBJ databases">
        <authorList>
            <person name="de Groot N.N."/>
        </authorList>
    </citation>
    <scope>NUCLEOTIDE SEQUENCE [LARGE SCALE GENOMIC DNA]</scope>
    <source>
        <strain evidence="3 4">DSM 18979</strain>
    </source>
</reference>
<protein>
    <submittedName>
        <fullName evidence="3">FHA domain protein</fullName>
    </submittedName>
</protein>
<gene>
    <name evidence="3" type="ORF">SAMN05660297_00616</name>
</gene>
<dbReference type="Proteomes" id="UP000199568">
    <property type="component" value="Unassembled WGS sequence"/>
</dbReference>
<dbReference type="InterPro" id="IPR008984">
    <property type="entry name" value="SMAD_FHA_dom_sf"/>
</dbReference>
<dbReference type="InterPro" id="IPR050923">
    <property type="entry name" value="Cell_Proc_Reg/RNA_Proc"/>
</dbReference>
<evidence type="ECO:0000256" key="1">
    <source>
        <dbReference type="SAM" id="Phobius"/>
    </source>
</evidence>
<dbReference type="OrthoDB" id="9816434at2"/>
<dbReference type="Gene3D" id="2.60.200.20">
    <property type="match status" value="1"/>
</dbReference>
<evidence type="ECO:0000313" key="3">
    <source>
        <dbReference type="EMBL" id="SES82511.1"/>
    </source>
</evidence>
<keyword evidence="1" id="KW-1133">Transmembrane helix</keyword>
<proteinExistence type="predicted"/>
<dbReference type="PROSITE" id="PS50006">
    <property type="entry name" value="FHA_DOMAIN"/>
    <property type="match status" value="1"/>
</dbReference>
<dbReference type="AlphaFoldDB" id="A0A1H9ZMD7"/>
<keyword evidence="1" id="KW-0812">Transmembrane</keyword>
<keyword evidence="1" id="KW-0472">Membrane</keyword>
<dbReference type="SUPFAM" id="SSF49879">
    <property type="entry name" value="SMAD/FHA domain"/>
    <property type="match status" value="1"/>
</dbReference>
<dbReference type="CDD" id="cd00060">
    <property type="entry name" value="FHA"/>
    <property type="match status" value="1"/>
</dbReference>
<evidence type="ECO:0000313" key="4">
    <source>
        <dbReference type="Proteomes" id="UP000199568"/>
    </source>
</evidence>
<keyword evidence="4" id="KW-1185">Reference proteome</keyword>
<organism evidence="3 4">
    <name type="scientific">Natronincola peptidivorans</name>
    <dbReference type="NCBI Taxonomy" id="426128"/>
    <lineage>
        <taxon>Bacteria</taxon>
        <taxon>Bacillati</taxon>
        <taxon>Bacillota</taxon>
        <taxon>Clostridia</taxon>
        <taxon>Peptostreptococcales</taxon>
        <taxon>Natronincolaceae</taxon>
        <taxon>Natronincola</taxon>
    </lineage>
</organism>
<dbReference type="STRING" id="426128.SAMN05660297_00616"/>
<dbReference type="EMBL" id="FOHU01000002">
    <property type="protein sequence ID" value="SES82511.1"/>
    <property type="molecule type" value="Genomic_DNA"/>
</dbReference>
<name>A0A1H9ZMD7_9FIRM</name>
<accession>A0A1H9ZMD7</accession>
<dbReference type="SMART" id="SM00240">
    <property type="entry name" value="FHA"/>
    <property type="match status" value="1"/>
</dbReference>
<feature type="domain" description="FHA" evidence="2">
    <location>
        <begin position="71"/>
        <end position="120"/>
    </location>
</feature>
<feature type="transmembrane region" description="Helical" evidence="1">
    <location>
        <begin position="12"/>
        <end position="32"/>
    </location>
</feature>
<evidence type="ECO:0000259" key="2">
    <source>
        <dbReference type="PROSITE" id="PS50006"/>
    </source>
</evidence>
<dbReference type="InterPro" id="IPR000253">
    <property type="entry name" value="FHA_dom"/>
</dbReference>
<dbReference type="PANTHER" id="PTHR23308">
    <property type="entry name" value="NUCLEAR INHIBITOR OF PROTEIN PHOSPHATASE-1"/>
    <property type="match status" value="1"/>
</dbReference>